<sequence length="53" mass="6017">MQWYSLVVLGSCIAFSCGYCFLLMHTSRFATFCCLCVFLARSCFLGGYAWPIE</sequence>
<reference evidence="2" key="1">
    <citation type="submission" date="2014-09" db="EMBL/GenBank/DDBJ databases">
        <authorList>
            <person name="Magalhaes I.L.F."/>
            <person name="Oliveira U."/>
            <person name="Santos F.R."/>
            <person name="Vidigal T.H.D.A."/>
            <person name="Brescovit A.D."/>
            <person name="Santos A.J."/>
        </authorList>
    </citation>
    <scope>NUCLEOTIDE SEQUENCE</scope>
    <source>
        <tissue evidence="2">Shoot tissue taken approximately 20 cm above the soil surface</tissue>
    </source>
</reference>
<organism evidence="2">
    <name type="scientific">Arundo donax</name>
    <name type="common">Giant reed</name>
    <name type="synonym">Donax arundinaceus</name>
    <dbReference type="NCBI Taxonomy" id="35708"/>
    <lineage>
        <taxon>Eukaryota</taxon>
        <taxon>Viridiplantae</taxon>
        <taxon>Streptophyta</taxon>
        <taxon>Embryophyta</taxon>
        <taxon>Tracheophyta</taxon>
        <taxon>Spermatophyta</taxon>
        <taxon>Magnoliopsida</taxon>
        <taxon>Liliopsida</taxon>
        <taxon>Poales</taxon>
        <taxon>Poaceae</taxon>
        <taxon>PACMAD clade</taxon>
        <taxon>Arundinoideae</taxon>
        <taxon>Arundineae</taxon>
        <taxon>Arundo</taxon>
    </lineage>
</organism>
<keyword evidence="1" id="KW-1133">Transmembrane helix</keyword>
<accession>A0A0A9B1B7</accession>
<feature type="transmembrane region" description="Helical" evidence="1">
    <location>
        <begin position="6"/>
        <end position="22"/>
    </location>
</feature>
<dbReference type="AlphaFoldDB" id="A0A0A9B1B7"/>
<feature type="transmembrane region" description="Helical" evidence="1">
    <location>
        <begin position="29"/>
        <end position="50"/>
    </location>
</feature>
<evidence type="ECO:0000256" key="1">
    <source>
        <dbReference type="SAM" id="Phobius"/>
    </source>
</evidence>
<evidence type="ECO:0000313" key="2">
    <source>
        <dbReference type="EMBL" id="JAD53087.1"/>
    </source>
</evidence>
<proteinExistence type="predicted"/>
<dbReference type="EMBL" id="GBRH01244808">
    <property type="protein sequence ID" value="JAD53087.1"/>
    <property type="molecule type" value="Transcribed_RNA"/>
</dbReference>
<protein>
    <submittedName>
        <fullName evidence="2">Uncharacterized protein</fullName>
    </submittedName>
</protein>
<keyword evidence="1" id="KW-0472">Membrane</keyword>
<name>A0A0A9B1B7_ARUDO</name>
<keyword evidence="1" id="KW-0812">Transmembrane</keyword>
<reference evidence="2" key="2">
    <citation type="journal article" date="2015" name="Data Brief">
        <title>Shoot transcriptome of the giant reed, Arundo donax.</title>
        <authorList>
            <person name="Barrero R.A."/>
            <person name="Guerrero F.D."/>
            <person name="Moolhuijzen P."/>
            <person name="Goolsby J.A."/>
            <person name="Tidwell J."/>
            <person name="Bellgard S.E."/>
            <person name="Bellgard M.I."/>
        </authorList>
    </citation>
    <scope>NUCLEOTIDE SEQUENCE</scope>
    <source>
        <tissue evidence="2">Shoot tissue taken approximately 20 cm above the soil surface</tissue>
    </source>
</reference>